<feature type="region of interest" description="Disordered" evidence="1">
    <location>
        <begin position="1"/>
        <end position="25"/>
    </location>
</feature>
<organism evidence="2 3">
    <name type="scientific">Crucibulum laeve</name>
    <dbReference type="NCBI Taxonomy" id="68775"/>
    <lineage>
        <taxon>Eukaryota</taxon>
        <taxon>Fungi</taxon>
        <taxon>Dikarya</taxon>
        <taxon>Basidiomycota</taxon>
        <taxon>Agaricomycotina</taxon>
        <taxon>Agaricomycetes</taxon>
        <taxon>Agaricomycetidae</taxon>
        <taxon>Agaricales</taxon>
        <taxon>Agaricineae</taxon>
        <taxon>Nidulariaceae</taxon>
        <taxon>Crucibulum</taxon>
    </lineage>
</organism>
<dbReference type="EMBL" id="ML213597">
    <property type="protein sequence ID" value="TFK40403.1"/>
    <property type="molecule type" value="Genomic_DNA"/>
</dbReference>
<evidence type="ECO:0000313" key="2">
    <source>
        <dbReference type="EMBL" id="TFK40403.1"/>
    </source>
</evidence>
<evidence type="ECO:0000256" key="1">
    <source>
        <dbReference type="SAM" id="MobiDB-lite"/>
    </source>
</evidence>
<feature type="compositionally biased region" description="Basic and acidic residues" evidence="1">
    <location>
        <begin position="8"/>
        <end position="20"/>
    </location>
</feature>
<feature type="region of interest" description="Disordered" evidence="1">
    <location>
        <begin position="118"/>
        <end position="154"/>
    </location>
</feature>
<evidence type="ECO:0000313" key="3">
    <source>
        <dbReference type="Proteomes" id="UP000308652"/>
    </source>
</evidence>
<proteinExistence type="predicted"/>
<dbReference type="Proteomes" id="UP000308652">
    <property type="component" value="Unassembled WGS sequence"/>
</dbReference>
<protein>
    <submittedName>
        <fullName evidence="2">Uncharacterized protein</fullName>
    </submittedName>
</protein>
<accession>A0A5C3M6U3</accession>
<keyword evidence="3" id="KW-1185">Reference proteome</keyword>
<gene>
    <name evidence="2" type="ORF">BDQ12DRAFT_711758</name>
</gene>
<dbReference type="AlphaFoldDB" id="A0A5C3M6U3"/>
<reference evidence="2 3" key="1">
    <citation type="journal article" date="2019" name="Nat. Ecol. Evol.">
        <title>Megaphylogeny resolves global patterns of mushroom evolution.</title>
        <authorList>
            <person name="Varga T."/>
            <person name="Krizsan K."/>
            <person name="Foldi C."/>
            <person name="Dima B."/>
            <person name="Sanchez-Garcia M."/>
            <person name="Sanchez-Ramirez S."/>
            <person name="Szollosi G.J."/>
            <person name="Szarkandi J.G."/>
            <person name="Papp V."/>
            <person name="Albert L."/>
            <person name="Andreopoulos W."/>
            <person name="Angelini C."/>
            <person name="Antonin V."/>
            <person name="Barry K.W."/>
            <person name="Bougher N.L."/>
            <person name="Buchanan P."/>
            <person name="Buyck B."/>
            <person name="Bense V."/>
            <person name="Catcheside P."/>
            <person name="Chovatia M."/>
            <person name="Cooper J."/>
            <person name="Damon W."/>
            <person name="Desjardin D."/>
            <person name="Finy P."/>
            <person name="Geml J."/>
            <person name="Haridas S."/>
            <person name="Hughes K."/>
            <person name="Justo A."/>
            <person name="Karasinski D."/>
            <person name="Kautmanova I."/>
            <person name="Kiss B."/>
            <person name="Kocsube S."/>
            <person name="Kotiranta H."/>
            <person name="LaButti K.M."/>
            <person name="Lechner B.E."/>
            <person name="Liimatainen K."/>
            <person name="Lipzen A."/>
            <person name="Lukacs Z."/>
            <person name="Mihaltcheva S."/>
            <person name="Morgado L.N."/>
            <person name="Niskanen T."/>
            <person name="Noordeloos M.E."/>
            <person name="Ohm R.A."/>
            <person name="Ortiz-Santana B."/>
            <person name="Ovrebo C."/>
            <person name="Racz N."/>
            <person name="Riley R."/>
            <person name="Savchenko A."/>
            <person name="Shiryaev A."/>
            <person name="Soop K."/>
            <person name="Spirin V."/>
            <person name="Szebenyi C."/>
            <person name="Tomsovsky M."/>
            <person name="Tulloss R.E."/>
            <person name="Uehling J."/>
            <person name="Grigoriev I.V."/>
            <person name="Vagvolgyi C."/>
            <person name="Papp T."/>
            <person name="Martin F.M."/>
            <person name="Miettinen O."/>
            <person name="Hibbett D.S."/>
            <person name="Nagy L.G."/>
        </authorList>
    </citation>
    <scope>NUCLEOTIDE SEQUENCE [LARGE SCALE GENOMIC DNA]</scope>
    <source>
        <strain evidence="2 3">CBS 166.37</strain>
    </source>
</reference>
<feature type="compositionally biased region" description="Polar residues" evidence="1">
    <location>
        <begin position="137"/>
        <end position="154"/>
    </location>
</feature>
<sequence>MMNLRRGCRAEASTRLERSGNQRPRATAKVANLANGPQQLLDGLNYDSQIYDLDTALIVSAYEAQEAQGAPFLERMRKLQRLMVEFYQVENEAAVDVVRIQELKRKIAELMEAGTTTVRNKPRVDTNPPPLAYAEVINSTPNPPDSSTAVDTTR</sequence>
<name>A0A5C3M6U3_9AGAR</name>